<dbReference type="Proteomes" id="UP001219525">
    <property type="component" value="Unassembled WGS sequence"/>
</dbReference>
<comment type="caution">
    <text evidence="2">The sequence shown here is derived from an EMBL/GenBank/DDBJ whole genome shotgun (WGS) entry which is preliminary data.</text>
</comment>
<name>A0AAD6VFF1_9AGAR</name>
<feature type="region of interest" description="Disordered" evidence="1">
    <location>
        <begin position="349"/>
        <end position="368"/>
    </location>
</feature>
<organism evidence="2 3">
    <name type="scientific">Mycena pura</name>
    <dbReference type="NCBI Taxonomy" id="153505"/>
    <lineage>
        <taxon>Eukaryota</taxon>
        <taxon>Fungi</taxon>
        <taxon>Dikarya</taxon>
        <taxon>Basidiomycota</taxon>
        <taxon>Agaricomycotina</taxon>
        <taxon>Agaricomycetes</taxon>
        <taxon>Agaricomycetidae</taxon>
        <taxon>Agaricales</taxon>
        <taxon>Marasmiineae</taxon>
        <taxon>Mycenaceae</taxon>
        <taxon>Mycena</taxon>
    </lineage>
</organism>
<dbReference type="PANTHER" id="PTHR31252:SF11">
    <property type="entry name" value="DUF4419 DOMAIN-CONTAINING PROTEIN"/>
    <property type="match status" value="1"/>
</dbReference>
<dbReference type="PANTHER" id="PTHR31252">
    <property type="entry name" value="DUF4419 DOMAIN-CONTAINING PROTEIN"/>
    <property type="match status" value="1"/>
</dbReference>
<keyword evidence="3" id="KW-1185">Reference proteome</keyword>
<evidence type="ECO:0000313" key="3">
    <source>
        <dbReference type="Proteomes" id="UP001219525"/>
    </source>
</evidence>
<proteinExistence type="predicted"/>
<feature type="compositionally biased region" description="Basic residues" evidence="1">
    <location>
        <begin position="356"/>
        <end position="368"/>
    </location>
</feature>
<protein>
    <submittedName>
        <fullName evidence="2">Uncharacterized protein</fullName>
    </submittedName>
</protein>
<dbReference type="InterPro" id="IPR025533">
    <property type="entry name" value="DUF4419"/>
</dbReference>
<feature type="region of interest" description="Disordered" evidence="1">
    <location>
        <begin position="480"/>
        <end position="517"/>
    </location>
</feature>
<feature type="compositionally biased region" description="Basic and acidic residues" evidence="1">
    <location>
        <begin position="484"/>
        <end position="497"/>
    </location>
</feature>
<feature type="non-terminal residue" evidence="2">
    <location>
        <position position="621"/>
    </location>
</feature>
<dbReference type="EMBL" id="JARJCW010000034">
    <property type="protein sequence ID" value="KAJ7208212.1"/>
    <property type="molecule type" value="Genomic_DNA"/>
</dbReference>
<evidence type="ECO:0000256" key="1">
    <source>
        <dbReference type="SAM" id="MobiDB-lite"/>
    </source>
</evidence>
<accession>A0AAD6VFF1</accession>
<gene>
    <name evidence="2" type="ORF">GGX14DRAFT_454167</name>
</gene>
<feature type="region of interest" description="Disordered" evidence="1">
    <location>
        <begin position="1"/>
        <end position="20"/>
    </location>
</feature>
<dbReference type="Pfam" id="PF14388">
    <property type="entry name" value="DUF4419"/>
    <property type="match status" value="1"/>
</dbReference>
<feature type="region of interest" description="Disordered" evidence="1">
    <location>
        <begin position="543"/>
        <end position="621"/>
    </location>
</feature>
<reference evidence="2" key="1">
    <citation type="submission" date="2023-03" db="EMBL/GenBank/DDBJ databases">
        <title>Massive genome expansion in bonnet fungi (Mycena s.s.) driven by repeated elements and novel gene families across ecological guilds.</title>
        <authorList>
            <consortium name="Lawrence Berkeley National Laboratory"/>
            <person name="Harder C.B."/>
            <person name="Miyauchi S."/>
            <person name="Viragh M."/>
            <person name="Kuo A."/>
            <person name="Thoen E."/>
            <person name="Andreopoulos B."/>
            <person name="Lu D."/>
            <person name="Skrede I."/>
            <person name="Drula E."/>
            <person name="Henrissat B."/>
            <person name="Morin E."/>
            <person name="Kohler A."/>
            <person name="Barry K."/>
            <person name="LaButti K."/>
            <person name="Morin E."/>
            <person name="Salamov A."/>
            <person name="Lipzen A."/>
            <person name="Mereny Z."/>
            <person name="Hegedus B."/>
            <person name="Baldrian P."/>
            <person name="Stursova M."/>
            <person name="Weitz H."/>
            <person name="Taylor A."/>
            <person name="Grigoriev I.V."/>
            <person name="Nagy L.G."/>
            <person name="Martin F."/>
            <person name="Kauserud H."/>
        </authorList>
    </citation>
    <scope>NUCLEOTIDE SEQUENCE</scope>
    <source>
        <strain evidence="2">9144</strain>
    </source>
</reference>
<evidence type="ECO:0000313" key="2">
    <source>
        <dbReference type="EMBL" id="KAJ7208212.1"/>
    </source>
</evidence>
<sequence>MPVTFAPATRTGVHDTHPATSRDVAPVTAVKLLSAASCPADVAAKVHIVRSSVGGRPGPDETHFKIAPTPGNGFVDTVLCAYTHHHALVIRPDDVWLAIVSQFSFYATATGNSCSLLDNASGKMALEISVESDAAQPDMTKLSRRISRLVQKTVPNADLRDWLVPEFSTTTLTDTTVSCLLALSSLYSSSSPAAATQARSRGDADYTFDTTRGIPRVTLEGERADWELLLTRLDRLRTQYKDFGTPTVAWYHLLHPVLARFVGAFDDPESAENREFWDGAVVWKEESKGSGYGNKKNARKLSGWITAFCAFSVEGTWLGPELSASAAAADAPETLTAAQFWSTYTRLAPASEKPKPKPKSKAAKGKGKKTVQLDLLDVDAAAPPHAPTIAIALADVPPTYASAELELSLKTKTAKVSGDANAGVNGTATTRERACTVLAGLVGTGFSSSRDTALSATGRNDTVRPVVAWWIYEQGSAGASANEAKARQDAQNGKDKEEDSEEHIPVIPAPPRAQSDLDLDLDLGPEFDRVLADMTGAGVGVGLEDAASHGAGTGGMNAHESEPEPVSAPALAPVERCDPWSLDLDTPAIPDPPVQPAAATSFFDNPHPDAPGKNADADADA</sequence>
<dbReference type="AlphaFoldDB" id="A0AAD6VFF1"/>